<dbReference type="InterPro" id="IPR012318">
    <property type="entry name" value="HTH_CRP"/>
</dbReference>
<dbReference type="PROSITE" id="PS51063">
    <property type="entry name" value="HTH_CRP_2"/>
    <property type="match status" value="1"/>
</dbReference>
<feature type="domain" description="Cyclic nucleotide-binding" evidence="4">
    <location>
        <begin position="13"/>
        <end position="84"/>
    </location>
</feature>
<feature type="domain" description="HTH crp-type" evidence="5">
    <location>
        <begin position="153"/>
        <end position="221"/>
    </location>
</feature>
<dbReference type="InterPro" id="IPR018490">
    <property type="entry name" value="cNMP-bd_dom_sf"/>
</dbReference>
<dbReference type="Pfam" id="PF13545">
    <property type="entry name" value="HTH_Crp_2"/>
    <property type="match status" value="1"/>
</dbReference>
<evidence type="ECO:0000313" key="7">
    <source>
        <dbReference type="Proteomes" id="UP000466848"/>
    </source>
</evidence>
<keyword evidence="3" id="KW-0804">Transcription</keyword>
<dbReference type="GO" id="GO:0003677">
    <property type="term" value="F:DNA binding"/>
    <property type="evidence" value="ECO:0007669"/>
    <property type="project" value="UniProtKB-KW"/>
</dbReference>
<dbReference type="PROSITE" id="PS50042">
    <property type="entry name" value="CNMP_BINDING_3"/>
    <property type="match status" value="1"/>
</dbReference>
<evidence type="ECO:0000256" key="3">
    <source>
        <dbReference type="ARBA" id="ARBA00023163"/>
    </source>
</evidence>
<name>A0A858BUY3_9FIRM</name>
<protein>
    <submittedName>
        <fullName evidence="6">Crp/Fnr family transcriptional regulator</fullName>
    </submittedName>
</protein>
<dbReference type="Gene3D" id="2.60.120.10">
    <property type="entry name" value="Jelly Rolls"/>
    <property type="match status" value="1"/>
</dbReference>
<keyword evidence="2" id="KW-0238">DNA-binding</keyword>
<evidence type="ECO:0000256" key="2">
    <source>
        <dbReference type="ARBA" id="ARBA00023125"/>
    </source>
</evidence>
<evidence type="ECO:0000259" key="4">
    <source>
        <dbReference type="PROSITE" id="PS50042"/>
    </source>
</evidence>
<dbReference type="CDD" id="cd00038">
    <property type="entry name" value="CAP_ED"/>
    <property type="match status" value="1"/>
</dbReference>
<keyword evidence="7" id="KW-1185">Reference proteome</keyword>
<dbReference type="SUPFAM" id="SSF51206">
    <property type="entry name" value="cAMP-binding domain-like"/>
    <property type="match status" value="1"/>
</dbReference>
<dbReference type="KEGG" id="abut:Ami103574_05130"/>
<dbReference type="RefSeq" id="WP_163065603.1">
    <property type="nucleotide sequence ID" value="NZ_CP048649.1"/>
</dbReference>
<evidence type="ECO:0000313" key="6">
    <source>
        <dbReference type="EMBL" id="QIB68740.1"/>
    </source>
</evidence>
<dbReference type="InterPro" id="IPR000595">
    <property type="entry name" value="cNMP-bd_dom"/>
</dbReference>
<dbReference type="Proteomes" id="UP000466848">
    <property type="component" value="Chromosome"/>
</dbReference>
<dbReference type="Pfam" id="PF00027">
    <property type="entry name" value="cNMP_binding"/>
    <property type="match status" value="1"/>
</dbReference>
<dbReference type="SUPFAM" id="SSF46785">
    <property type="entry name" value="Winged helix' DNA-binding domain"/>
    <property type="match status" value="1"/>
</dbReference>
<gene>
    <name evidence="6" type="ORF">Ami103574_05130</name>
</gene>
<dbReference type="InterPro" id="IPR014710">
    <property type="entry name" value="RmlC-like_jellyroll"/>
</dbReference>
<evidence type="ECO:0000256" key="1">
    <source>
        <dbReference type="ARBA" id="ARBA00023015"/>
    </source>
</evidence>
<organism evidence="6 7">
    <name type="scientific">Aminipila butyrica</name>
    <dbReference type="NCBI Taxonomy" id="433296"/>
    <lineage>
        <taxon>Bacteria</taxon>
        <taxon>Bacillati</taxon>
        <taxon>Bacillota</taxon>
        <taxon>Clostridia</taxon>
        <taxon>Peptostreptococcales</taxon>
        <taxon>Anaerovoracaceae</taxon>
        <taxon>Aminipila</taxon>
    </lineage>
</organism>
<proteinExistence type="predicted"/>
<dbReference type="AlphaFoldDB" id="A0A858BUY3"/>
<reference evidence="6 7" key="1">
    <citation type="submission" date="2020-02" db="EMBL/GenBank/DDBJ databases">
        <authorList>
            <person name="Kim Y.B."/>
            <person name="Roh S.W."/>
        </authorList>
    </citation>
    <scope>NUCLEOTIDE SEQUENCE [LARGE SCALE GENOMIC DNA]</scope>
    <source>
        <strain evidence="6 7">DSM 103574</strain>
    </source>
</reference>
<dbReference type="InterPro" id="IPR036390">
    <property type="entry name" value="WH_DNA-bd_sf"/>
</dbReference>
<accession>A0A858BUY3</accession>
<evidence type="ECO:0000259" key="5">
    <source>
        <dbReference type="PROSITE" id="PS51063"/>
    </source>
</evidence>
<keyword evidence="1" id="KW-0805">Transcription regulation</keyword>
<dbReference type="EMBL" id="CP048649">
    <property type="protein sequence ID" value="QIB68740.1"/>
    <property type="molecule type" value="Genomic_DNA"/>
</dbReference>
<sequence>MNEKSNQPNPFPLFDGIKDDDLSPMLACLSSYILSYQRGESVLLDKPIKCICLILQGSVHLIQEDVWGKKTILDFLERGAVFGESVACGSGPNPTKSYYAPAYCRILFIPFHQVLHTCQMSCSCHHQLIENMVKVLAHQNIRLMEKLEVTSKRSLREKILSYLSLQAQACQQDSFEIPLGRLELANYLCAHRSALSRELERMKQDGLIEVERNTFRLLKKD</sequence>
<dbReference type="GO" id="GO:0006355">
    <property type="term" value="P:regulation of DNA-templated transcription"/>
    <property type="evidence" value="ECO:0007669"/>
    <property type="project" value="InterPro"/>
</dbReference>